<proteinExistence type="predicted"/>
<dbReference type="InterPro" id="IPR046522">
    <property type="entry name" value="DUF6699"/>
</dbReference>
<evidence type="ECO:0000256" key="1">
    <source>
        <dbReference type="SAM" id="MobiDB-lite"/>
    </source>
</evidence>
<dbReference type="Pfam" id="PF20415">
    <property type="entry name" value="DUF6699"/>
    <property type="match status" value="1"/>
</dbReference>
<feature type="domain" description="DUF6699" evidence="2">
    <location>
        <begin position="173"/>
        <end position="315"/>
    </location>
</feature>
<protein>
    <recommendedName>
        <fullName evidence="2">DUF6699 domain-containing protein</fullName>
    </recommendedName>
</protein>
<feature type="compositionally biased region" description="Basic residues" evidence="1">
    <location>
        <begin position="59"/>
        <end position="72"/>
    </location>
</feature>
<dbReference type="Proteomes" id="UP000320762">
    <property type="component" value="Unassembled WGS sequence"/>
</dbReference>
<dbReference type="EMBL" id="VDMD01000025">
    <property type="protein sequence ID" value="TRM59824.1"/>
    <property type="molecule type" value="Genomic_DNA"/>
</dbReference>
<reference evidence="3 4" key="1">
    <citation type="journal article" date="2019" name="New Phytol.">
        <title>Comparative genomics reveals unique wood-decay strategies and fruiting body development in the Schizophyllaceae.</title>
        <authorList>
            <person name="Almasi E."/>
            <person name="Sahu N."/>
            <person name="Krizsan K."/>
            <person name="Balint B."/>
            <person name="Kovacs G.M."/>
            <person name="Kiss B."/>
            <person name="Cseklye J."/>
            <person name="Drula E."/>
            <person name="Henrissat B."/>
            <person name="Nagy I."/>
            <person name="Chovatia M."/>
            <person name="Adam C."/>
            <person name="LaButti K."/>
            <person name="Lipzen A."/>
            <person name="Riley R."/>
            <person name="Grigoriev I.V."/>
            <person name="Nagy L.G."/>
        </authorList>
    </citation>
    <scope>NUCLEOTIDE SEQUENCE [LARGE SCALE GENOMIC DNA]</scope>
    <source>
        <strain evidence="3 4">NL-1724</strain>
    </source>
</reference>
<accession>A0A550C4V1</accession>
<dbReference type="STRING" id="97359.A0A550C4V1"/>
<feature type="region of interest" description="Disordered" evidence="1">
    <location>
        <begin position="40"/>
        <end position="72"/>
    </location>
</feature>
<name>A0A550C4V1_9AGAR</name>
<evidence type="ECO:0000259" key="2">
    <source>
        <dbReference type="Pfam" id="PF20415"/>
    </source>
</evidence>
<organism evidence="3 4">
    <name type="scientific">Schizophyllum amplum</name>
    <dbReference type="NCBI Taxonomy" id="97359"/>
    <lineage>
        <taxon>Eukaryota</taxon>
        <taxon>Fungi</taxon>
        <taxon>Dikarya</taxon>
        <taxon>Basidiomycota</taxon>
        <taxon>Agaricomycotina</taxon>
        <taxon>Agaricomycetes</taxon>
        <taxon>Agaricomycetidae</taxon>
        <taxon>Agaricales</taxon>
        <taxon>Schizophyllaceae</taxon>
        <taxon>Schizophyllum</taxon>
    </lineage>
</organism>
<dbReference type="OrthoDB" id="3251728at2759"/>
<gene>
    <name evidence="3" type="ORF">BD626DRAFT_539067</name>
</gene>
<evidence type="ECO:0000313" key="3">
    <source>
        <dbReference type="EMBL" id="TRM59824.1"/>
    </source>
</evidence>
<sequence length="326" mass="36186">MSAPYIYSPEYPPNCYLTPYFEDQVNSPFVPEPVLQPSPYSNAASLPGSPRLGASPYHTPHHTPYHSPHHSPYHGATQLPGWSAWEEGYTRERRPSWHSPAEAPHYLGTPAAHGRRHSFSSASPYQAPYSPYTPDWVTPQGMLSPYPVGPSYSPVLQLHPWLRAESPPGDFIFDLSLPTFSPRRLIAGGATIPPAGQDMATPATHPAITRLRVICDALPQWPIDLEYPAGAGMRAPPIQLGDVLIAIHSALHRRISHSEWASLTMAQEKNVTRAFYKRISRAGSPAQQEYAKQQGVLRVDFLLGRTWFKGLVRSGNSWDTMRLITG</sequence>
<feature type="region of interest" description="Disordered" evidence="1">
    <location>
        <begin position="96"/>
        <end position="119"/>
    </location>
</feature>
<dbReference type="AlphaFoldDB" id="A0A550C4V1"/>
<evidence type="ECO:0000313" key="4">
    <source>
        <dbReference type="Proteomes" id="UP000320762"/>
    </source>
</evidence>
<keyword evidence="4" id="KW-1185">Reference proteome</keyword>
<comment type="caution">
    <text evidence="3">The sequence shown here is derived from an EMBL/GenBank/DDBJ whole genome shotgun (WGS) entry which is preliminary data.</text>
</comment>